<proteinExistence type="inferred from homology"/>
<feature type="region of interest" description="Disordered" evidence="8">
    <location>
        <begin position="1"/>
        <end position="78"/>
    </location>
</feature>
<evidence type="ECO:0000313" key="12">
    <source>
        <dbReference type="Proteomes" id="UP000031192"/>
    </source>
</evidence>
<dbReference type="PANTHER" id="PTHR23502">
    <property type="entry name" value="MAJOR FACILITATOR SUPERFAMILY"/>
    <property type="match status" value="1"/>
</dbReference>
<gene>
    <name evidence="11" type="ORF">MGU_11403</name>
</gene>
<feature type="compositionally biased region" description="Basic and acidic residues" evidence="8">
    <location>
        <begin position="52"/>
        <end position="64"/>
    </location>
</feature>
<evidence type="ECO:0000256" key="6">
    <source>
        <dbReference type="ARBA" id="ARBA00022989"/>
    </source>
</evidence>
<dbReference type="Proteomes" id="UP000031192">
    <property type="component" value="Unassembled WGS sequence"/>
</dbReference>
<dbReference type="AlphaFoldDB" id="A0A0B4GFG8"/>
<dbReference type="SUPFAM" id="SSF103473">
    <property type="entry name" value="MFS general substrate transporter"/>
    <property type="match status" value="1"/>
</dbReference>
<feature type="transmembrane region" description="Helical" evidence="9">
    <location>
        <begin position="333"/>
        <end position="357"/>
    </location>
</feature>
<evidence type="ECO:0000256" key="4">
    <source>
        <dbReference type="ARBA" id="ARBA00022475"/>
    </source>
</evidence>
<keyword evidence="7 9" id="KW-0472">Membrane</keyword>
<feature type="transmembrane region" description="Helical" evidence="9">
    <location>
        <begin position="166"/>
        <end position="188"/>
    </location>
</feature>
<evidence type="ECO:0000256" key="9">
    <source>
        <dbReference type="SAM" id="Phobius"/>
    </source>
</evidence>
<feature type="transmembrane region" description="Helical" evidence="9">
    <location>
        <begin position="377"/>
        <end position="395"/>
    </location>
</feature>
<dbReference type="PANTHER" id="PTHR23502:SF68">
    <property type="entry name" value="MULTIDRUG TRANSPORTER, PUTATIVE (AFU_ORTHOLOGUE AFUA_3G01120)-RELATED"/>
    <property type="match status" value="1"/>
</dbReference>
<dbReference type="InterPro" id="IPR036259">
    <property type="entry name" value="MFS_trans_sf"/>
</dbReference>
<evidence type="ECO:0000256" key="1">
    <source>
        <dbReference type="ARBA" id="ARBA00004141"/>
    </source>
</evidence>
<accession>A0A0B4GFG8</accession>
<reference evidence="11 12" key="1">
    <citation type="journal article" date="2014" name="Proc. Natl. Acad. Sci. U.S.A.">
        <title>Trajectory and genomic determinants of fungal-pathogen speciation and host adaptation.</title>
        <authorList>
            <person name="Hu X."/>
            <person name="Xiao G."/>
            <person name="Zheng P."/>
            <person name="Shang Y."/>
            <person name="Su Y."/>
            <person name="Zhang X."/>
            <person name="Liu X."/>
            <person name="Zhan S."/>
            <person name="St Leger R.J."/>
            <person name="Wang C."/>
        </authorList>
    </citation>
    <scope>NUCLEOTIDE SEQUENCE [LARGE SCALE GENOMIC DNA]</scope>
    <source>
        <strain evidence="11 12">ARSEF 977</strain>
    </source>
</reference>
<dbReference type="GO" id="GO:0022857">
    <property type="term" value="F:transmembrane transporter activity"/>
    <property type="evidence" value="ECO:0007669"/>
    <property type="project" value="InterPro"/>
</dbReference>
<evidence type="ECO:0000256" key="8">
    <source>
        <dbReference type="SAM" id="MobiDB-lite"/>
    </source>
</evidence>
<comment type="caution">
    <text evidence="11">The sequence shown here is derived from an EMBL/GenBank/DDBJ whole genome shotgun (WGS) entry which is preliminary data.</text>
</comment>
<feature type="transmembrane region" description="Helical" evidence="9">
    <location>
        <begin position="130"/>
        <end position="154"/>
    </location>
</feature>
<dbReference type="EMBL" id="AZNH01000177">
    <property type="protein sequence ID" value="KID81223.1"/>
    <property type="molecule type" value="Genomic_DNA"/>
</dbReference>
<evidence type="ECO:0000256" key="7">
    <source>
        <dbReference type="ARBA" id="ARBA00023136"/>
    </source>
</evidence>
<keyword evidence="6 9" id="KW-1133">Transmembrane helix</keyword>
<comment type="similarity">
    <text evidence="3">Belongs to the major facilitator superfamily.</text>
</comment>
<feature type="compositionally biased region" description="Low complexity" evidence="8">
    <location>
        <begin position="18"/>
        <end position="32"/>
    </location>
</feature>
<evidence type="ECO:0000256" key="3">
    <source>
        <dbReference type="ARBA" id="ARBA00008335"/>
    </source>
</evidence>
<feature type="transmembrane region" description="Helical" evidence="9">
    <location>
        <begin position="474"/>
        <end position="497"/>
    </location>
</feature>
<protein>
    <submittedName>
        <fullName evidence="11">Polyamine transporter 1</fullName>
    </submittedName>
</protein>
<evidence type="ECO:0000259" key="10">
    <source>
        <dbReference type="PROSITE" id="PS50850"/>
    </source>
</evidence>
<dbReference type="GO" id="GO:0005886">
    <property type="term" value="C:plasma membrane"/>
    <property type="evidence" value="ECO:0007669"/>
    <property type="project" value="UniProtKB-SubCell"/>
</dbReference>
<dbReference type="Pfam" id="PF07690">
    <property type="entry name" value="MFS_1"/>
    <property type="match status" value="1"/>
</dbReference>
<comment type="subcellular location">
    <subcellularLocation>
        <location evidence="2">Cell membrane</location>
    </subcellularLocation>
    <subcellularLocation>
        <location evidence="1">Membrane</location>
        <topology evidence="1">Multi-pass membrane protein</topology>
    </subcellularLocation>
</comment>
<dbReference type="CDD" id="cd17323">
    <property type="entry name" value="MFS_Tpo1_MDR_like"/>
    <property type="match status" value="1"/>
</dbReference>
<dbReference type="FunFam" id="1.20.1250.20:FF:000082">
    <property type="entry name" value="MFS multidrug transporter, putative"/>
    <property type="match status" value="1"/>
</dbReference>
<feature type="transmembrane region" description="Helical" evidence="9">
    <location>
        <begin position="416"/>
        <end position="435"/>
    </location>
</feature>
<dbReference type="PROSITE" id="PS50850">
    <property type="entry name" value="MFS"/>
    <property type="match status" value="1"/>
</dbReference>
<dbReference type="HOGENOM" id="CLU_008455_1_1_1"/>
<dbReference type="InterPro" id="IPR020846">
    <property type="entry name" value="MFS_dom"/>
</dbReference>
<dbReference type="Gene3D" id="1.20.1250.20">
    <property type="entry name" value="MFS general substrate transporter like domains"/>
    <property type="match status" value="1"/>
</dbReference>
<keyword evidence="4" id="KW-1003">Cell membrane</keyword>
<feature type="transmembrane region" description="Helical" evidence="9">
    <location>
        <begin position="265"/>
        <end position="284"/>
    </location>
</feature>
<organism evidence="11 12">
    <name type="scientific">Metarhizium guizhouense (strain ARSEF 977)</name>
    <dbReference type="NCBI Taxonomy" id="1276136"/>
    <lineage>
        <taxon>Eukaryota</taxon>
        <taxon>Fungi</taxon>
        <taxon>Dikarya</taxon>
        <taxon>Ascomycota</taxon>
        <taxon>Pezizomycotina</taxon>
        <taxon>Sordariomycetes</taxon>
        <taxon>Hypocreomycetidae</taxon>
        <taxon>Hypocreales</taxon>
        <taxon>Clavicipitaceae</taxon>
        <taxon>Metarhizium</taxon>
    </lineage>
</organism>
<evidence type="ECO:0000256" key="2">
    <source>
        <dbReference type="ARBA" id="ARBA00004236"/>
    </source>
</evidence>
<feature type="transmembrane region" description="Helical" evidence="9">
    <location>
        <begin position="509"/>
        <end position="529"/>
    </location>
</feature>
<feature type="transmembrane region" description="Helical" evidence="9">
    <location>
        <begin position="89"/>
        <end position="110"/>
    </location>
</feature>
<keyword evidence="12" id="KW-1185">Reference proteome</keyword>
<feature type="transmembrane region" description="Helical" evidence="9">
    <location>
        <begin position="441"/>
        <end position="462"/>
    </location>
</feature>
<evidence type="ECO:0000256" key="5">
    <source>
        <dbReference type="ARBA" id="ARBA00022692"/>
    </source>
</evidence>
<feature type="compositionally biased region" description="Polar residues" evidence="8">
    <location>
        <begin position="33"/>
        <end position="44"/>
    </location>
</feature>
<evidence type="ECO:0000313" key="11">
    <source>
        <dbReference type="EMBL" id="KID81223.1"/>
    </source>
</evidence>
<sequence>MAQTENPASGLDVEAKSPHSSSCRSATSSAEAQTSNNNTYTTATKIEGGSVDNDKSAETGRHGDTPITVDWDGPDDPANPLNWPHGRKLFIIFLISAVTFNGSLAATIFAPGVPKLMHEFNSTSTSLSSFVVSAYIVSFILGPLVFAPLSELYGRSIVMRTSNVTFLIFTIICAVSQNMPMFIVFRLLQGLSGSVPIVLGAGIIGDLMVAEHRGKALSGWQLGPLLVRKNRTCELYRPTDSFDMKGPVLGPVIGGYMAENVGWRWVFWLVAILAAVFTAVNFFVPETYAMTLLGRKAARLAKETGANYVAPGSDGRTPGQLFRKAIIRPIKMLFLSPIVMLLCLETSMVYGYLYLLFTTFTFVFRDQYGFKSGAAGLAYLGLGVGFLLGLFSTGITSDRIAKKKAAGSPMKPEHRLPPLLFGTVLVPIGLFWYGWTAQYKVHWIAPIIGTSFVGLGILFVFMPVQSYLIDAFTVYAASAIAANTVLRSIIGAVLPLAGQPMYDALGFGWGNSLLAFIALATVPFTYLLMKNGEYIRTHPRFQIDL</sequence>
<dbReference type="InterPro" id="IPR011701">
    <property type="entry name" value="MFS"/>
</dbReference>
<name>A0A0B4GFG8_METGA</name>
<keyword evidence="5 9" id="KW-0812">Transmembrane</keyword>
<feature type="domain" description="Major facilitator superfamily (MFS) profile" evidence="10">
    <location>
        <begin position="91"/>
        <end position="533"/>
    </location>
</feature>